<dbReference type="OrthoDB" id="185373at2759"/>
<reference evidence="1 2" key="1">
    <citation type="submission" date="2019-07" db="EMBL/GenBank/DDBJ databases">
        <title>De Novo Assembly of kiwifruit Actinidia rufa.</title>
        <authorList>
            <person name="Sugita-Konishi S."/>
            <person name="Sato K."/>
            <person name="Mori E."/>
            <person name="Abe Y."/>
            <person name="Kisaki G."/>
            <person name="Hamano K."/>
            <person name="Suezawa K."/>
            <person name="Otani M."/>
            <person name="Fukuda T."/>
            <person name="Manabe T."/>
            <person name="Gomi K."/>
            <person name="Tabuchi M."/>
            <person name="Akimitsu K."/>
            <person name="Kataoka I."/>
        </authorList>
    </citation>
    <scope>NUCLEOTIDE SEQUENCE [LARGE SCALE GENOMIC DNA]</scope>
    <source>
        <strain evidence="2">cv. Fuchu</strain>
    </source>
</reference>
<protein>
    <submittedName>
        <fullName evidence="1">Tetratricopeptide repeat (TPR)-like superfamily protein</fullName>
    </submittedName>
</protein>
<organism evidence="1 2">
    <name type="scientific">Actinidia rufa</name>
    <dbReference type="NCBI Taxonomy" id="165716"/>
    <lineage>
        <taxon>Eukaryota</taxon>
        <taxon>Viridiplantae</taxon>
        <taxon>Streptophyta</taxon>
        <taxon>Embryophyta</taxon>
        <taxon>Tracheophyta</taxon>
        <taxon>Spermatophyta</taxon>
        <taxon>Magnoliopsida</taxon>
        <taxon>eudicotyledons</taxon>
        <taxon>Gunneridae</taxon>
        <taxon>Pentapetalae</taxon>
        <taxon>asterids</taxon>
        <taxon>Ericales</taxon>
        <taxon>Actinidiaceae</taxon>
        <taxon>Actinidia</taxon>
    </lineage>
</organism>
<dbReference type="PANTHER" id="PTHR47926">
    <property type="entry name" value="PENTATRICOPEPTIDE REPEAT-CONTAINING PROTEIN"/>
    <property type="match status" value="1"/>
</dbReference>
<sequence length="121" mass="13719">MERDYSMKLKMEHYACMVDLLGRTESLKQSWEFMMAMPDKPNSDVRAALLSANRLQEDVEMANVAAYENFKLIKNSSPKAYVTLSYPWQLLGNGIVLVKLDEGERGYLKILASVGLGLRVI</sequence>
<name>A0A7J0FY27_9ERIC</name>
<dbReference type="EMBL" id="BJWL01000016">
    <property type="protein sequence ID" value="GFZ03599.1"/>
    <property type="molecule type" value="Genomic_DNA"/>
</dbReference>
<proteinExistence type="predicted"/>
<comment type="caution">
    <text evidence="1">The sequence shown here is derived from an EMBL/GenBank/DDBJ whole genome shotgun (WGS) entry which is preliminary data.</text>
</comment>
<keyword evidence="2" id="KW-1185">Reference proteome</keyword>
<dbReference type="GO" id="GO:0009451">
    <property type="term" value="P:RNA modification"/>
    <property type="evidence" value="ECO:0007669"/>
    <property type="project" value="InterPro"/>
</dbReference>
<gene>
    <name evidence="1" type="ORF">Acr_16g0002230</name>
</gene>
<dbReference type="InterPro" id="IPR046960">
    <property type="entry name" value="PPR_At4g14850-like_plant"/>
</dbReference>
<dbReference type="PANTHER" id="PTHR47926:SF535">
    <property type="entry name" value="PENTACOTRIPEPTIDE-REPEAT REGION OF PRORP DOMAIN-CONTAINING PROTEIN"/>
    <property type="match status" value="1"/>
</dbReference>
<dbReference type="GO" id="GO:0003723">
    <property type="term" value="F:RNA binding"/>
    <property type="evidence" value="ECO:0007669"/>
    <property type="project" value="InterPro"/>
</dbReference>
<evidence type="ECO:0000313" key="1">
    <source>
        <dbReference type="EMBL" id="GFZ03599.1"/>
    </source>
</evidence>
<dbReference type="Proteomes" id="UP000585474">
    <property type="component" value="Unassembled WGS sequence"/>
</dbReference>
<accession>A0A7J0FY27</accession>
<dbReference type="AlphaFoldDB" id="A0A7J0FY27"/>
<evidence type="ECO:0000313" key="2">
    <source>
        <dbReference type="Proteomes" id="UP000585474"/>
    </source>
</evidence>